<dbReference type="AlphaFoldDB" id="A0A383B2G8"/>
<proteinExistence type="predicted"/>
<sequence>MFEARLITRKEYGELIRKMEAEFDETFIDRL</sequence>
<protein>
    <submittedName>
        <fullName evidence="1">Uncharacterized protein</fullName>
    </submittedName>
</protein>
<evidence type="ECO:0000313" key="1">
    <source>
        <dbReference type="EMBL" id="SVE13989.1"/>
    </source>
</evidence>
<gene>
    <name evidence="1" type="ORF">METZ01_LOCUS466843</name>
</gene>
<accession>A0A383B2G8</accession>
<name>A0A383B2G8_9ZZZZ</name>
<dbReference type="EMBL" id="UINC01196815">
    <property type="protein sequence ID" value="SVE13989.1"/>
    <property type="molecule type" value="Genomic_DNA"/>
</dbReference>
<organism evidence="1">
    <name type="scientific">marine metagenome</name>
    <dbReference type="NCBI Taxonomy" id="408172"/>
    <lineage>
        <taxon>unclassified sequences</taxon>
        <taxon>metagenomes</taxon>
        <taxon>ecological metagenomes</taxon>
    </lineage>
</organism>
<reference evidence="1" key="1">
    <citation type="submission" date="2018-05" db="EMBL/GenBank/DDBJ databases">
        <authorList>
            <person name="Lanie J.A."/>
            <person name="Ng W.-L."/>
            <person name="Kazmierczak K.M."/>
            <person name="Andrzejewski T.M."/>
            <person name="Davidsen T.M."/>
            <person name="Wayne K.J."/>
            <person name="Tettelin H."/>
            <person name="Glass J.I."/>
            <person name="Rusch D."/>
            <person name="Podicherti R."/>
            <person name="Tsui H.-C.T."/>
            <person name="Winkler M.E."/>
        </authorList>
    </citation>
    <scope>NUCLEOTIDE SEQUENCE</scope>
</reference>